<evidence type="ECO:0000313" key="2">
    <source>
        <dbReference type="EMBL" id="MFD1176489.1"/>
    </source>
</evidence>
<dbReference type="PANTHER" id="PTHR43844">
    <property type="entry name" value="METHIONINE SYNTHASE"/>
    <property type="match status" value="1"/>
</dbReference>
<dbReference type="EMBL" id="JBHTLM010000005">
    <property type="protein sequence ID" value="MFD1176489.1"/>
    <property type="molecule type" value="Genomic_DNA"/>
</dbReference>
<gene>
    <name evidence="2" type="ORF">ACFQ3W_09270</name>
</gene>
<dbReference type="CDD" id="cd03311">
    <property type="entry name" value="CIMS_C_terminal_like"/>
    <property type="match status" value="1"/>
</dbReference>
<dbReference type="GO" id="GO:0032259">
    <property type="term" value="P:methylation"/>
    <property type="evidence" value="ECO:0007669"/>
    <property type="project" value="UniProtKB-KW"/>
</dbReference>
<comment type="caution">
    <text evidence="2">The sequence shown here is derived from an EMBL/GenBank/DDBJ whole genome shotgun (WGS) entry which is preliminary data.</text>
</comment>
<protein>
    <submittedName>
        <fullName evidence="2">5-methyltetrahydropteroyltriglutamate--homocysteine methyltransferase</fullName>
    </submittedName>
</protein>
<proteinExistence type="predicted"/>
<dbReference type="RefSeq" id="WP_379318924.1">
    <property type="nucleotide sequence ID" value="NZ_JBHTLM010000005.1"/>
</dbReference>
<dbReference type="Proteomes" id="UP001597262">
    <property type="component" value="Unassembled WGS sequence"/>
</dbReference>
<dbReference type="GO" id="GO:0008168">
    <property type="term" value="F:methyltransferase activity"/>
    <property type="evidence" value="ECO:0007669"/>
    <property type="project" value="UniProtKB-KW"/>
</dbReference>
<name>A0ABW3RWG2_9BACL</name>
<sequence>MKKQLPLFPTSLIGSMPRSKLVLSALRMMRSGRIDPSDFNRLIEEETGKVVKLQEELGMDVITSGELGRDNYVSFVSDKIGGVQMMSMSEMLDYVEDKKAFEEMLTILDVPAVSLKNAICVGKLQYKGDIVANELLSLKKFTDKPVKITLPGPYLLTRSMWLPSLSGKVYGSKEELGQDVIRIMKEEIDHLISIGVDVIQLDEPVLTEVVFTEGKPRSFMCAALSERKDPKEELEFAGALIGALMEYIDRTRTVASLHVCRGNWSKNESTLLTGPYTPLLELFAKVSPDLLALEFSTPRAGELDSLLADSRIAANAALGLGVINPRTDEVEAVDPIVRRAQEAMNYLPKERLWLNPDCGFATFSNSPVNVLETISDKIRALTEAASILRSSVYEAGK</sequence>
<evidence type="ECO:0000259" key="1">
    <source>
        <dbReference type="Pfam" id="PF01717"/>
    </source>
</evidence>
<reference evidence="3" key="1">
    <citation type="journal article" date="2019" name="Int. J. Syst. Evol. Microbiol.">
        <title>The Global Catalogue of Microorganisms (GCM) 10K type strain sequencing project: providing services to taxonomists for standard genome sequencing and annotation.</title>
        <authorList>
            <consortium name="The Broad Institute Genomics Platform"/>
            <consortium name="The Broad Institute Genome Sequencing Center for Infectious Disease"/>
            <person name="Wu L."/>
            <person name="Ma J."/>
        </authorList>
    </citation>
    <scope>NUCLEOTIDE SEQUENCE [LARGE SCALE GENOMIC DNA]</scope>
    <source>
        <strain evidence="3">CCUG 59189</strain>
    </source>
</reference>
<dbReference type="InterPro" id="IPR002629">
    <property type="entry name" value="Met_Synth_C/arc"/>
</dbReference>
<dbReference type="Pfam" id="PF01717">
    <property type="entry name" value="Meth_synt_2"/>
    <property type="match status" value="1"/>
</dbReference>
<keyword evidence="2" id="KW-0808">Transferase</keyword>
<keyword evidence="3" id="KW-1185">Reference proteome</keyword>
<dbReference type="InterPro" id="IPR038071">
    <property type="entry name" value="UROD/MetE-like_sf"/>
</dbReference>
<organism evidence="2 3">
    <name type="scientific">Paenibacillus puldeungensis</name>
    <dbReference type="NCBI Taxonomy" id="696536"/>
    <lineage>
        <taxon>Bacteria</taxon>
        <taxon>Bacillati</taxon>
        <taxon>Bacillota</taxon>
        <taxon>Bacilli</taxon>
        <taxon>Bacillales</taxon>
        <taxon>Paenibacillaceae</taxon>
        <taxon>Paenibacillus</taxon>
    </lineage>
</organism>
<feature type="domain" description="Cobalamin-independent methionine synthase MetE C-terminal/archaeal" evidence="1">
    <location>
        <begin position="8"/>
        <end position="364"/>
    </location>
</feature>
<accession>A0ABW3RWG2</accession>
<dbReference type="Gene3D" id="3.20.20.210">
    <property type="match status" value="1"/>
</dbReference>
<dbReference type="SUPFAM" id="SSF51726">
    <property type="entry name" value="UROD/MetE-like"/>
    <property type="match status" value="1"/>
</dbReference>
<keyword evidence="2" id="KW-0489">Methyltransferase</keyword>
<evidence type="ECO:0000313" key="3">
    <source>
        <dbReference type="Proteomes" id="UP001597262"/>
    </source>
</evidence>
<dbReference type="PANTHER" id="PTHR43844:SF2">
    <property type="entry name" value="SYNTHASE, VITAMIN-B12 INDEPENDENT, PUTATIVE (AFU_ORTHOLOGUE AFUA_3G12060)-RELATED"/>
    <property type="match status" value="1"/>
</dbReference>